<evidence type="ECO:0000256" key="1">
    <source>
        <dbReference type="SAM" id="Phobius"/>
    </source>
</evidence>
<dbReference type="AlphaFoldDB" id="A0A2V1GVH0"/>
<evidence type="ECO:0000313" key="2">
    <source>
        <dbReference type="EMBL" id="PVZ63532.1"/>
    </source>
</evidence>
<gene>
    <name evidence="2" type="ORF">DC094_20835</name>
</gene>
<feature type="transmembrane region" description="Helical" evidence="1">
    <location>
        <begin position="36"/>
        <end position="60"/>
    </location>
</feature>
<sequence length="175" mass="19869">MNEMKFTCGLGGHIKMVAFFPFIFSLIIGIDEIGESTWLVFFCFIVAAPSFFVLVVLFLCKREVLIRDGEIACYVSFLDRWHYRKSMYSESDIKNIEVCVTSHTAASNSFRTSEILFNLNDGGVLHIPGEVFIYPRKVLALKGLYLQIAKKINAPSVFYGGACKTIDEFCEFENQ</sequence>
<name>A0A2V1GVH0_9GAMM</name>
<keyword evidence="3" id="KW-1185">Reference proteome</keyword>
<protein>
    <recommendedName>
        <fullName evidence="4">Transmembrane protein</fullName>
    </recommendedName>
</protein>
<keyword evidence="1" id="KW-0472">Membrane</keyword>
<reference evidence="2 3" key="1">
    <citation type="submission" date="2018-04" db="EMBL/GenBank/DDBJ databases">
        <title>Thalassorhabdus spongiae gen. nov., sp. nov., isolated from a marine sponge in South-West Iceland.</title>
        <authorList>
            <person name="Knobloch S."/>
            <person name="Daussin A."/>
            <person name="Johannsson R."/>
            <person name="Marteinsson V.T."/>
        </authorList>
    </citation>
    <scope>NUCLEOTIDE SEQUENCE [LARGE SCALE GENOMIC DNA]</scope>
    <source>
        <strain evidence="2 3">Hp12</strain>
    </source>
</reference>
<organism evidence="2 3">
    <name type="scientific">Pelagibaculum spongiae</name>
    <dbReference type="NCBI Taxonomy" id="2080658"/>
    <lineage>
        <taxon>Bacteria</taxon>
        <taxon>Pseudomonadati</taxon>
        <taxon>Pseudomonadota</taxon>
        <taxon>Gammaproteobacteria</taxon>
        <taxon>Oceanospirillales</taxon>
        <taxon>Pelagibaculum</taxon>
    </lineage>
</organism>
<comment type="caution">
    <text evidence="2">The sequence shown here is derived from an EMBL/GenBank/DDBJ whole genome shotgun (WGS) entry which is preliminary data.</text>
</comment>
<dbReference type="EMBL" id="QDDL01000015">
    <property type="protein sequence ID" value="PVZ63532.1"/>
    <property type="molecule type" value="Genomic_DNA"/>
</dbReference>
<evidence type="ECO:0000313" key="3">
    <source>
        <dbReference type="Proteomes" id="UP000244906"/>
    </source>
</evidence>
<proteinExistence type="predicted"/>
<accession>A0A2V1GVH0</accession>
<feature type="transmembrane region" description="Helical" evidence="1">
    <location>
        <begin position="12"/>
        <end position="30"/>
    </location>
</feature>
<dbReference type="Proteomes" id="UP000244906">
    <property type="component" value="Unassembled WGS sequence"/>
</dbReference>
<dbReference type="RefSeq" id="WP_116689050.1">
    <property type="nucleotide sequence ID" value="NZ_CAWNYD010000015.1"/>
</dbReference>
<evidence type="ECO:0008006" key="4">
    <source>
        <dbReference type="Google" id="ProtNLM"/>
    </source>
</evidence>
<keyword evidence="1" id="KW-0812">Transmembrane</keyword>
<keyword evidence="1" id="KW-1133">Transmembrane helix</keyword>